<accession>A0AAJ6NRL4</accession>
<dbReference type="InterPro" id="IPR015868">
    <property type="entry name" value="Glutaminase"/>
</dbReference>
<dbReference type="PANTHER" id="PTHR12544:SF29">
    <property type="entry name" value="GLUTAMINASE"/>
    <property type="match status" value="1"/>
</dbReference>
<dbReference type="SUPFAM" id="SSF56601">
    <property type="entry name" value="beta-lactamase/transpeptidase-like"/>
    <property type="match status" value="1"/>
</dbReference>
<evidence type="ECO:0000256" key="1">
    <source>
        <dbReference type="ARBA" id="ARBA00011076"/>
    </source>
</evidence>
<evidence type="ECO:0000256" key="3">
    <source>
        <dbReference type="ARBA" id="ARBA00012918"/>
    </source>
</evidence>
<feature type="binding site" evidence="6">
    <location>
        <position position="205"/>
    </location>
    <ligand>
        <name>substrate</name>
    </ligand>
</feature>
<comment type="subunit">
    <text evidence="2 6">Homotetramer.</text>
</comment>
<keyword evidence="4 6" id="KW-0378">Hydrolase</keyword>
<feature type="binding site" evidence="6">
    <location>
        <position position="80"/>
    </location>
    <ligand>
        <name>substrate</name>
    </ligand>
</feature>
<dbReference type="GO" id="GO:0006537">
    <property type="term" value="P:glutamate biosynthetic process"/>
    <property type="evidence" value="ECO:0007669"/>
    <property type="project" value="TreeGrafter"/>
</dbReference>
<evidence type="ECO:0000313" key="8">
    <source>
        <dbReference type="Proteomes" id="UP001223520"/>
    </source>
</evidence>
<dbReference type="InterPro" id="IPR012338">
    <property type="entry name" value="Beta-lactam/transpept-like"/>
</dbReference>
<keyword evidence="8" id="KW-1185">Reference proteome</keyword>
<proteinExistence type="inferred from homology"/>
<dbReference type="GO" id="GO:0004359">
    <property type="term" value="F:glutaminase activity"/>
    <property type="evidence" value="ECO:0007669"/>
    <property type="project" value="UniProtKB-UniRule"/>
</dbReference>
<name>A0AAJ6NRL4_9CYAN</name>
<keyword evidence="6" id="KW-0007">Acetylation</keyword>
<dbReference type="NCBIfam" id="TIGR03814">
    <property type="entry name" value="Gln_ase"/>
    <property type="match status" value="1"/>
</dbReference>
<dbReference type="Gene3D" id="3.40.710.10">
    <property type="entry name" value="DD-peptidase/beta-lactamase superfamily"/>
    <property type="match status" value="1"/>
</dbReference>
<feature type="binding site" evidence="6">
    <location>
        <position position="181"/>
    </location>
    <ligand>
        <name>substrate</name>
    </ligand>
</feature>
<evidence type="ECO:0000256" key="6">
    <source>
        <dbReference type="HAMAP-Rule" id="MF_00313"/>
    </source>
</evidence>
<feature type="binding site" evidence="6">
    <location>
        <position position="257"/>
    </location>
    <ligand>
        <name>substrate</name>
    </ligand>
</feature>
<evidence type="ECO:0000256" key="5">
    <source>
        <dbReference type="ARBA" id="ARBA00049534"/>
    </source>
</evidence>
<dbReference type="HAMAP" id="MF_00313">
    <property type="entry name" value="Glutaminase"/>
    <property type="match status" value="1"/>
</dbReference>
<dbReference type="EC" id="3.5.1.2" evidence="3 6"/>
<reference evidence="7 8" key="1">
    <citation type="journal article" date="2023" name="Limnol Oceanogr Lett">
        <title>Environmental adaptations by the intertidal Antarctic cyanobacterium Halotia branconii CENA392 as revealed using long-read genome sequencing.</title>
        <authorList>
            <person name="Dextro R.B."/>
            <person name="Delbaje E."/>
            <person name="Freitas P.N.N."/>
            <person name="Geraldes V."/>
            <person name="Pinto E."/>
            <person name="Long P.F."/>
            <person name="Fiore M.F."/>
        </authorList>
    </citation>
    <scope>NUCLEOTIDE SEQUENCE [LARGE SCALE GENOMIC DNA]</scope>
    <source>
        <strain evidence="7 8">CENA392</strain>
    </source>
</reference>
<gene>
    <name evidence="6 7" type="primary">glsA</name>
    <name evidence="7" type="ORF">QI031_26380</name>
</gene>
<feature type="binding site" evidence="6">
    <location>
        <position position="275"/>
    </location>
    <ligand>
        <name>substrate</name>
    </ligand>
</feature>
<protein>
    <recommendedName>
        <fullName evidence="3 6">Glutaminase</fullName>
        <ecNumber evidence="3 6">3.5.1.2</ecNumber>
    </recommendedName>
</protein>
<evidence type="ECO:0000256" key="2">
    <source>
        <dbReference type="ARBA" id="ARBA00011881"/>
    </source>
</evidence>
<sequence length="355" mass="39472">MVDTSDLRSFTSSIPTVASPFHSYLKDLYEKHKCLKKGIVANYIPELALAKPEWFGICIVTTEGKIFEVGDCDQLFTIQSISKPFVYGLALEDRRPKEVCKKVSVEPTGDAFNEIVLDKKTNRPYNPMINAGAIATTDLIKGKGATERLKRLLEMFSRYTGREHNINVPVFLSEKATGNRNRAMAYLMLNFGIVSDRIEETLDLYFQQCAILVNTRDLAMMAATLANGGVNPITKVRAIDERYVKYVISVMLTCGMYDYSGEWTYRVGIPAKSGVGGGITAVVPGKLGIGTFSPPLDAKGNSVRGMKVCEDLSQDFGLHLFNFAKPKYILQDWIENTAEAEKAKYDRLQLKEGIG</sequence>
<feature type="binding site" evidence="6">
    <location>
        <position position="130"/>
    </location>
    <ligand>
        <name>substrate</name>
    </ligand>
</feature>
<dbReference type="PANTHER" id="PTHR12544">
    <property type="entry name" value="GLUTAMINASE"/>
    <property type="match status" value="1"/>
</dbReference>
<dbReference type="GO" id="GO:0006543">
    <property type="term" value="P:L-glutamine catabolic process"/>
    <property type="evidence" value="ECO:0007669"/>
    <property type="project" value="TreeGrafter"/>
</dbReference>
<comment type="catalytic activity">
    <reaction evidence="5 6">
        <text>L-glutamine + H2O = L-glutamate + NH4(+)</text>
        <dbReference type="Rhea" id="RHEA:15889"/>
        <dbReference type="ChEBI" id="CHEBI:15377"/>
        <dbReference type="ChEBI" id="CHEBI:28938"/>
        <dbReference type="ChEBI" id="CHEBI:29985"/>
        <dbReference type="ChEBI" id="CHEBI:58359"/>
        <dbReference type="EC" id="3.5.1.2"/>
    </reaction>
</comment>
<dbReference type="AlphaFoldDB" id="A0AAJ6NRL4"/>
<evidence type="ECO:0000256" key="4">
    <source>
        <dbReference type="ARBA" id="ARBA00022801"/>
    </source>
</evidence>
<dbReference type="KEGG" id="hbq:QI031_26380"/>
<comment type="similarity">
    <text evidence="1 6">Belongs to the glutaminase family.</text>
</comment>
<dbReference type="FunFam" id="3.40.710.10:FF:000005">
    <property type="entry name" value="Glutaminase"/>
    <property type="match status" value="1"/>
</dbReference>
<dbReference type="Proteomes" id="UP001223520">
    <property type="component" value="Chromosome"/>
</dbReference>
<evidence type="ECO:0000313" key="7">
    <source>
        <dbReference type="EMBL" id="WGV25236.1"/>
    </source>
</evidence>
<dbReference type="EMBL" id="CP124543">
    <property type="protein sequence ID" value="WGV25236.1"/>
    <property type="molecule type" value="Genomic_DNA"/>
</dbReference>
<organism evidence="7 8">
    <name type="scientific">Halotia branconii CENA392</name>
    <dbReference type="NCBI Taxonomy" id="1539056"/>
    <lineage>
        <taxon>Bacteria</taxon>
        <taxon>Bacillati</taxon>
        <taxon>Cyanobacteriota</taxon>
        <taxon>Cyanophyceae</taxon>
        <taxon>Nostocales</taxon>
        <taxon>Nodulariaceae</taxon>
        <taxon>Halotia</taxon>
    </lineage>
</organism>
<feature type="binding site" evidence="6">
    <location>
        <position position="174"/>
    </location>
    <ligand>
        <name>substrate</name>
    </ligand>
</feature>
<dbReference type="Pfam" id="PF04960">
    <property type="entry name" value="Glutaminase"/>
    <property type="match status" value="1"/>
</dbReference>
<dbReference type="RefSeq" id="WP_281482539.1">
    <property type="nucleotide sequence ID" value="NZ_CP124543.1"/>
</dbReference>